<feature type="transmembrane region" description="Helical" evidence="6">
    <location>
        <begin position="76"/>
        <end position="103"/>
    </location>
</feature>
<name>A0A1H2LPT6_9ACTO</name>
<feature type="transmembrane region" description="Helical" evidence="6">
    <location>
        <begin position="170"/>
        <end position="192"/>
    </location>
</feature>
<feature type="transmembrane region" description="Helical" evidence="6">
    <location>
        <begin position="316"/>
        <end position="341"/>
    </location>
</feature>
<keyword evidence="2" id="KW-0813">Transport</keyword>
<evidence type="ECO:0000313" key="8">
    <source>
        <dbReference type="Proteomes" id="UP000214355"/>
    </source>
</evidence>
<feature type="transmembrane region" description="Helical" evidence="6">
    <location>
        <begin position="12"/>
        <end position="37"/>
    </location>
</feature>
<organism evidence="7 8">
    <name type="scientific">Arcanobacterium phocae</name>
    <dbReference type="NCBI Taxonomy" id="131112"/>
    <lineage>
        <taxon>Bacteria</taxon>
        <taxon>Bacillati</taxon>
        <taxon>Actinomycetota</taxon>
        <taxon>Actinomycetes</taxon>
        <taxon>Actinomycetales</taxon>
        <taxon>Actinomycetaceae</taxon>
        <taxon>Arcanobacterium</taxon>
    </lineage>
</organism>
<feature type="transmembrane region" description="Helical" evidence="6">
    <location>
        <begin position="135"/>
        <end position="158"/>
    </location>
</feature>
<dbReference type="PANTHER" id="PTHR42865">
    <property type="entry name" value="PROTON/GLUTAMATE-ASPARTATE SYMPORTER"/>
    <property type="match status" value="1"/>
</dbReference>
<keyword evidence="5 6" id="KW-0472">Membrane</keyword>
<evidence type="ECO:0000256" key="5">
    <source>
        <dbReference type="ARBA" id="ARBA00023136"/>
    </source>
</evidence>
<evidence type="ECO:0000256" key="1">
    <source>
        <dbReference type="ARBA" id="ARBA00004141"/>
    </source>
</evidence>
<keyword evidence="3 6" id="KW-0812">Transmembrane</keyword>
<evidence type="ECO:0000256" key="3">
    <source>
        <dbReference type="ARBA" id="ARBA00022692"/>
    </source>
</evidence>
<dbReference type="GeneID" id="65345483"/>
<dbReference type="STRING" id="131112.SAMN04489737_1766"/>
<comment type="subcellular location">
    <subcellularLocation>
        <location evidence="1">Membrane</location>
        <topology evidence="1">Multi-pass membrane protein</topology>
    </subcellularLocation>
</comment>
<dbReference type="Proteomes" id="UP000214355">
    <property type="component" value="Chromosome I"/>
</dbReference>
<accession>A0A1H2LPT6</accession>
<dbReference type="GO" id="GO:0032329">
    <property type="term" value="P:serine transport"/>
    <property type="evidence" value="ECO:0007669"/>
    <property type="project" value="TreeGrafter"/>
</dbReference>
<dbReference type="GO" id="GO:0005295">
    <property type="term" value="F:neutral L-amino acid:sodium symporter activity"/>
    <property type="evidence" value="ECO:0007669"/>
    <property type="project" value="TreeGrafter"/>
</dbReference>
<dbReference type="PANTHER" id="PTHR42865:SF8">
    <property type="entry name" value="SERINE_THREONINE TRANSPORTER SSTT"/>
    <property type="match status" value="1"/>
</dbReference>
<dbReference type="Pfam" id="PF00375">
    <property type="entry name" value="SDF"/>
    <property type="match status" value="1"/>
</dbReference>
<reference evidence="8" key="1">
    <citation type="submission" date="2016-10" db="EMBL/GenBank/DDBJ databases">
        <authorList>
            <person name="Varghese N."/>
            <person name="Submissions S."/>
        </authorList>
    </citation>
    <scope>NUCLEOTIDE SEQUENCE [LARGE SCALE GENOMIC DNA]</scope>
    <source>
        <strain evidence="8">DSM 10002</strain>
    </source>
</reference>
<keyword evidence="8" id="KW-1185">Reference proteome</keyword>
<feature type="transmembrane region" description="Helical" evidence="6">
    <location>
        <begin position="49"/>
        <end position="69"/>
    </location>
</feature>
<feature type="transmembrane region" description="Helical" evidence="6">
    <location>
        <begin position="204"/>
        <end position="226"/>
    </location>
</feature>
<dbReference type="SUPFAM" id="SSF118215">
    <property type="entry name" value="Proton glutamate symport protein"/>
    <property type="match status" value="1"/>
</dbReference>
<dbReference type="OrthoDB" id="9768885at2"/>
<keyword evidence="4 6" id="KW-1133">Transmembrane helix</keyword>
<protein>
    <submittedName>
        <fullName evidence="7">Na+/H+-dicarboxylate symporter</fullName>
    </submittedName>
</protein>
<dbReference type="RefSeq" id="WP_091282333.1">
    <property type="nucleotide sequence ID" value="NZ_JABAPH010000002.1"/>
</dbReference>
<evidence type="ECO:0000313" key="7">
    <source>
        <dbReference type="EMBL" id="SDU82611.1"/>
    </source>
</evidence>
<dbReference type="GO" id="GO:0005886">
    <property type="term" value="C:plasma membrane"/>
    <property type="evidence" value="ECO:0007669"/>
    <property type="project" value="TreeGrafter"/>
</dbReference>
<dbReference type="InterPro" id="IPR036458">
    <property type="entry name" value="Na:dicarbo_symporter_sf"/>
</dbReference>
<evidence type="ECO:0000256" key="6">
    <source>
        <dbReference type="SAM" id="Phobius"/>
    </source>
</evidence>
<dbReference type="AlphaFoldDB" id="A0A1H2LPT6"/>
<evidence type="ECO:0000256" key="2">
    <source>
        <dbReference type="ARBA" id="ARBA00022448"/>
    </source>
</evidence>
<sequence>MEPPLIKRLLSNLLVWIVIAIVLGAVLGKVLPEIAIVPFATFNDIFGKFLGFVVPLIIVGLVTPAIADLGKSGGRWVALTVGLGYLSTIIAGLGTWGLATIIYPSLLASQHVPDLAEPKNAVASIMDEAFTLPPVFGVLTALILAFLIGFGTVAANAYKMIDLLSEFRRVVNVIISRSIVPLLPIHVFGIFLNMSKSGQFETVIVAMAKVILFAFALTLVMLVFQYTIAGTIAKRNPITSLWNMRDAYATALGTASSAATIPVTLRSTMKNGVSEDVAGFVVPLCATIHLAGSTIKITAFALALQYMLGIAASPSAIISFVFMLGIIMIAAPGVPGGAITAAQSVVQGTLGFTDPMYGVMVALYVAVDSFGTATNVTGDGAIAMIVNRFAMTRMKR</sequence>
<dbReference type="EMBL" id="LT629804">
    <property type="protein sequence ID" value="SDU82611.1"/>
    <property type="molecule type" value="Genomic_DNA"/>
</dbReference>
<evidence type="ECO:0000256" key="4">
    <source>
        <dbReference type="ARBA" id="ARBA00022989"/>
    </source>
</evidence>
<dbReference type="InterPro" id="IPR001991">
    <property type="entry name" value="Na-dicarboxylate_symporter"/>
</dbReference>
<dbReference type="Gene3D" id="1.10.3860.10">
    <property type="entry name" value="Sodium:dicarboxylate symporter"/>
    <property type="match status" value="1"/>
</dbReference>
<proteinExistence type="predicted"/>
<gene>
    <name evidence="7" type="ORF">SAMN04489737_1766</name>
</gene>